<dbReference type="GO" id="GO:0046933">
    <property type="term" value="F:proton-transporting ATP synthase activity, rotational mechanism"/>
    <property type="evidence" value="ECO:0007669"/>
    <property type="project" value="UniProtKB-UniRule"/>
</dbReference>
<keyword evidence="4 11" id="KW-0138">CF(0)</keyword>
<dbReference type="PROSITE" id="PS00449">
    <property type="entry name" value="ATPASE_A"/>
    <property type="match status" value="1"/>
</dbReference>
<dbReference type="SUPFAM" id="SSF81336">
    <property type="entry name" value="F1F0 ATP synthase subunit A"/>
    <property type="match status" value="1"/>
</dbReference>
<dbReference type="NCBIfam" id="NF004479">
    <property type="entry name" value="PRK05815.1-4"/>
    <property type="match status" value="1"/>
</dbReference>
<gene>
    <name evidence="11" type="primary">atpB</name>
    <name evidence="13" type="ORF">GCWU000182_001281</name>
</gene>
<keyword evidence="10 11" id="KW-0066">ATP synthesis</keyword>
<name>W1Q227_ABIDE</name>
<feature type="transmembrane region" description="Helical" evidence="11">
    <location>
        <begin position="99"/>
        <end position="123"/>
    </location>
</feature>
<evidence type="ECO:0000313" key="14">
    <source>
        <dbReference type="Proteomes" id="UP000019050"/>
    </source>
</evidence>
<evidence type="ECO:0000256" key="9">
    <source>
        <dbReference type="ARBA" id="ARBA00023136"/>
    </source>
</evidence>
<comment type="function">
    <text evidence="11 12">Key component of the proton channel; it plays a direct role in the translocation of protons across the membrane.</text>
</comment>
<dbReference type="EMBL" id="ACIN03000013">
    <property type="protein sequence ID" value="ESK65120.1"/>
    <property type="molecule type" value="Genomic_DNA"/>
</dbReference>
<dbReference type="GO" id="GO:0045259">
    <property type="term" value="C:proton-transporting ATP synthase complex"/>
    <property type="evidence" value="ECO:0007669"/>
    <property type="project" value="UniProtKB-KW"/>
</dbReference>
<evidence type="ECO:0000256" key="7">
    <source>
        <dbReference type="ARBA" id="ARBA00022989"/>
    </source>
</evidence>
<evidence type="ECO:0000313" key="13">
    <source>
        <dbReference type="EMBL" id="ESK65120.1"/>
    </source>
</evidence>
<feature type="transmembrane region" description="Helical" evidence="11">
    <location>
        <begin position="135"/>
        <end position="155"/>
    </location>
</feature>
<keyword evidence="8 11" id="KW-0406">Ion transport</keyword>
<dbReference type="PANTHER" id="PTHR42823:SF3">
    <property type="entry name" value="ATP SYNTHASE SUBUNIT A, CHLOROPLASTIC"/>
    <property type="match status" value="1"/>
</dbReference>
<dbReference type="AlphaFoldDB" id="W1Q227"/>
<dbReference type="PANTHER" id="PTHR42823">
    <property type="entry name" value="ATP SYNTHASE SUBUNIT A, CHLOROPLASTIC"/>
    <property type="match status" value="1"/>
</dbReference>
<reference evidence="13" key="1">
    <citation type="submission" date="2013-06" db="EMBL/GenBank/DDBJ databases">
        <authorList>
            <person name="Weinstock G."/>
            <person name="Sodergren E."/>
            <person name="Clifton S."/>
            <person name="Fulton L."/>
            <person name="Fulton B."/>
            <person name="Courtney L."/>
            <person name="Fronick C."/>
            <person name="Harrison M."/>
            <person name="Strong C."/>
            <person name="Farmer C."/>
            <person name="Delahaunty K."/>
            <person name="Markovic C."/>
            <person name="Hall O."/>
            <person name="Minx P."/>
            <person name="Tomlinson C."/>
            <person name="Mitreva M."/>
            <person name="Nelson J."/>
            <person name="Hou S."/>
            <person name="Wollam A."/>
            <person name="Pepin K.H."/>
            <person name="Johnson M."/>
            <person name="Bhonagiri V."/>
            <person name="Nash W.E."/>
            <person name="Warren W."/>
            <person name="Chinwalla A."/>
            <person name="Mardis E.R."/>
            <person name="Wilson R.K."/>
        </authorList>
    </citation>
    <scope>NUCLEOTIDE SEQUENCE [LARGE SCALE GENOMIC DNA]</scope>
    <source>
        <strain evidence="13">ATCC 49176</strain>
    </source>
</reference>
<dbReference type="Gene3D" id="1.20.120.220">
    <property type="entry name" value="ATP synthase, F0 complex, subunit A"/>
    <property type="match status" value="1"/>
</dbReference>
<dbReference type="HOGENOM" id="CLU_041018_2_3_9"/>
<keyword evidence="5 11" id="KW-0812">Transmembrane</keyword>
<dbReference type="Proteomes" id="UP000019050">
    <property type="component" value="Unassembled WGS sequence"/>
</dbReference>
<evidence type="ECO:0000256" key="3">
    <source>
        <dbReference type="ARBA" id="ARBA00022448"/>
    </source>
</evidence>
<evidence type="ECO:0000256" key="12">
    <source>
        <dbReference type="RuleBase" id="RU000483"/>
    </source>
</evidence>
<feature type="transmembrane region" description="Helical" evidence="11">
    <location>
        <begin position="205"/>
        <end position="228"/>
    </location>
</feature>
<evidence type="ECO:0000256" key="8">
    <source>
        <dbReference type="ARBA" id="ARBA00023065"/>
    </source>
</evidence>
<dbReference type="STRING" id="592010.GCWU000182_001281"/>
<evidence type="ECO:0000256" key="10">
    <source>
        <dbReference type="ARBA" id="ARBA00023310"/>
    </source>
</evidence>
<comment type="subcellular location">
    <subcellularLocation>
        <location evidence="11 12">Cell membrane</location>
        <topology evidence="11 12">Multi-pass membrane protein</topology>
    </subcellularLocation>
    <subcellularLocation>
        <location evidence="1">Membrane</location>
        <topology evidence="1">Multi-pass membrane protein</topology>
    </subcellularLocation>
</comment>
<accession>W1Q227</accession>
<dbReference type="InterPro" id="IPR045082">
    <property type="entry name" value="ATP_syn_F0_a_bact/chloroplast"/>
</dbReference>
<evidence type="ECO:0000256" key="6">
    <source>
        <dbReference type="ARBA" id="ARBA00022781"/>
    </source>
</evidence>
<comment type="caution">
    <text evidence="13">The sequence shown here is derived from an EMBL/GenBank/DDBJ whole genome shotgun (WGS) entry which is preliminary data.</text>
</comment>
<sequence length="264" mass="29599">MLFYGIVVNLLRTHKKYNGGKKGRRVEESRIFELFGLAFSWNTVLATIATVLLIWGLCVWCTRKLSVDQPGKPQLFLETIIDFVRGIVGGAITDPNAQMYQLLGLTLFLFVFVANMLGLPFMLNYGEHSYWRSPTADPIVCLSMAALMILLSHYIGVEKQGFKGYLINGYTKPMKAMIPLKIIEEFTNTITLALRLYGNIFAGEVLLGLIANLATSAGLVTWPVGILIQIIWQGFSLFVGSIQAYIFVTLTMVYMSHKVETEHE</sequence>
<dbReference type="CDD" id="cd00310">
    <property type="entry name" value="ATP-synt_Fo_a_6"/>
    <property type="match status" value="1"/>
</dbReference>
<comment type="similarity">
    <text evidence="2 11 12">Belongs to the ATPase A chain family.</text>
</comment>
<organism evidence="13 14">
    <name type="scientific">Abiotrophia defectiva ATCC 49176</name>
    <dbReference type="NCBI Taxonomy" id="592010"/>
    <lineage>
        <taxon>Bacteria</taxon>
        <taxon>Bacillati</taxon>
        <taxon>Bacillota</taxon>
        <taxon>Bacilli</taxon>
        <taxon>Lactobacillales</taxon>
        <taxon>Aerococcaceae</taxon>
        <taxon>Abiotrophia</taxon>
    </lineage>
</organism>
<dbReference type="InterPro" id="IPR000568">
    <property type="entry name" value="ATP_synth_F0_asu"/>
</dbReference>
<keyword evidence="14" id="KW-1185">Reference proteome</keyword>
<keyword evidence="6 11" id="KW-0375">Hydrogen ion transport</keyword>
<dbReference type="eggNOG" id="COG0356">
    <property type="taxonomic scope" value="Bacteria"/>
</dbReference>
<evidence type="ECO:0000256" key="1">
    <source>
        <dbReference type="ARBA" id="ARBA00004141"/>
    </source>
</evidence>
<dbReference type="InterPro" id="IPR023011">
    <property type="entry name" value="ATP_synth_F0_asu_AS"/>
</dbReference>
<dbReference type="GO" id="GO:0042777">
    <property type="term" value="P:proton motive force-driven plasma membrane ATP synthesis"/>
    <property type="evidence" value="ECO:0007669"/>
    <property type="project" value="TreeGrafter"/>
</dbReference>
<evidence type="ECO:0000256" key="5">
    <source>
        <dbReference type="ARBA" id="ARBA00022692"/>
    </source>
</evidence>
<dbReference type="HAMAP" id="MF_01393">
    <property type="entry name" value="ATP_synth_a_bact"/>
    <property type="match status" value="1"/>
</dbReference>
<keyword evidence="11" id="KW-1003">Cell membrane</keyword>
<keyword evidence="7 11" id="KW-1133">Transmembrane helix</keyword>
<evidence type="ECO:0000256" key="2">
    <source>
        <dbReference type="ARBA" id="ARBA00006810"/>
    </source>
</evidence>
<feature type="transmembrane region" description="Helical" evidence="11">
    <location>
        <begin position="235"/>
        <end position="255"/>
    </location>
</feature>
<dbReference type="InterPro" id="IPR035908">
    <property type="entry name" value="F0_ATP_A_sf"/>
</dbReference>
<keyword evidence="9 11" id="KW-0472">Membrane</keyword>
<protein>
    <recommendedName>
        <fullName evidence="11 12">ATP synthase subunit a</fullName>
    </recommendedName>
    <alternativeName>
        <fullName evidence="11">ATP synthase F0 sector subunit a</fullName>
    </alternativeName>
    <alternativeName>
        <fullName evidence="11">F-ATPase subunit 6</fullName>
    </alternativeName>
</protein>
<feature type="transmembrane region" description="Helical" evidence="11">
    <location>
        <begin position="39"/>
        <end position="63"/>
    </location>
</feature>
<dbReference type="GO" id="GO:0005886">
    <property type="term" value="C:plasma membrane"/>
    <property type="evidence" value="ECO:0007669"/>
    <property type="project" value="UniProtKB-SubCell"/>
</dbReference>
<dbReference type="NCBIfam" id="TIGR01131">
    <property type="entry name" value="ATP_synt_6_or_A"/>
    <property type="match status" value="1"/>
</dbReference>
<proteinExistence type="inferred from homology"/>
<keyword evidence="3 11" id="KW-0813">Transport</keyword>
<dbReference type="PRINTS" id="PR00123">
    <property type="entry name" value="ATPASEA"/>
</dbReference>
<evidence type="ECO:0000256" key="11">
    <source>
        <dbReference type="HAMAP-Rule" id="MF_01393"/>
    </source>
</evidence>
<dbReference type="Pfam" id="PF00119">
    <property type="entry name" value="ATP-synt_A"/>
    <property type="match status" value="1"/>
</dbReference>
<evidence type="ECO:0000256" key="4">
    <source>
        <dbReference type="ARBA" id="ARBA00022547"/>
    </source>
</evidence>